<comment type="similarity">
    <text evidence="2">Belongs to the LETM1 family.</text>
</comment>
<feature type="coiled-coil region" evidence="19">
    <location>
        <begin position="1197"/>
        <end position="1224"/>
    </location>
</feature>
<dbReference type="InterPro" id="IPR059005">
    <property type="entry name" value="LETM1_C"/>
</dbReference>
<keyword evidence="4" id="KW-0813">Transport</keyword>
<comment type="subcellular location">
    <subcellularLocation>
        <location evidence="1">Mitochondrion inner membrane</location>
        <topology evidence="1">Single-pass membrane protein</topology>
    </subcellularLocation>
</comment>
<keyword evidence="7 21" id="KW-0812">Transmembrane</keyword>
<evidence type="ECO:0000256" key="4">
    <source>
        <dbReference type="ARBA" id="ARBA00022448"/>
    </source>
</evidence>
<feature type="transmembrane region" description="Helical" evidence="21">
    <location>
        <begin position="517"/>
        <end position="540"/>
    </location>
</feature>
<proteinExistence type="inferred from homology"/>
<dbReference type="GO" id="GO:0043022">
    <property type="term" value="F:ribosome binding"/>
    <property type="evidence" value="ECO:0007669"/>
    <property type="project" value="InterPro"/>
</dbReference>
<keyword evidence="6" id="KW-0109">Calcium transport</keyword>
<keyword evidence="16 21" id="KW-0472">Membrane</keyword>
<evidence type="ECO:0000256" key="16">
    <source>
        <dbReference type="ARBA" id="ARBA00023136"/>
    </source>
</evidence>
<dbReference type="GO" id="GO:0015297">
    <property type="term" value="F:antiporter activity"/>
    <property type="evidence" value="ECO:0007669"/>
    <property type="project" value="UniProtKB-KW"/>
</dbReference>
<dbReference type="InterPro" id="IPR044202">
    <property type="entry name" value="LETM1/MDM38-like"/>
</dbReference>
<feature type="domain" description="EF-hand" evidence="22">
    <location>
        <begin position="1289"/>
        <end position="1324"/>
    </location>
</feature>
<feature type="transmembrane region" description="Helical" evidence="21">
    <location>
        <begin position="386"/>
        <end position="408"/>
    </location>
</feature>
<keyword evidence="10" id="KW-0106">Calcium</keyword>
<evidence type="ECO:0000256" key="17">
    <source>
        <dbReference type="ARBA" id="ARBA00031360"/>
    </source>
</evidence>
<evidence type="ECO:0000256" key="20">
    <source>
        <dbReference type="SAM" id="MobiDB-lite"/>
    </source>
</evidence>
<dbReference type="InterPro" id="IPR018247">
    <property type="entry name" value="EF_Hand_1_Ca_BS"/>
</dbReference>
<dbReference type="InterPro" id="IPR049456">
    <property type="entry name" value="Anoctamin_N_fung"/>
</dbReference>
<evidence type="ECO:0000256" key="1">
    <source>
        <dbReference type="ARBA" id="ARBA00004434"/>
    </source>
</evidence>
<dbReference type="CDD" id="cd00051">
    <property type="entry name" value="EFh"/>
    <property type="match status" value="1"/>
</dbReference>
<organism evidence="24 25">
    <name type="scientific">Clydaea vesicula</name>
    <dbReference type="NCBI Taxonomy" id="447962"/>
    <lineage>
        <taxon>Eukaryota</taxon>
        <taxon>Fungi</taxon>
        <taxon>Fungi incertae sedis</taxon>
        <taxon>Chytridiomycota</taxon>
        <taxon>Chytridiomycota incertae sedis</taxon>
        <taxon>Chytridiomycetes</taxon>
        <taxon>Lobulomycetales</taxon>
        <taxon>Lobulomycetaceae</taxon>
        <taxon>Clydaea</taxon>
    </lineage>
</organism>
<dbReference type="Proteomes" id="UP001211065">
    <property type="component" value="Unassembled WGS sequence"/>
</dbReference>
<dbReference type="Pfam" id="PF26561">
    <property type="entry name" value="LETM1_C"/>
    <property type="match status" value="1"/>
</dbReference>
<keyword evidence="25" id="KW-1185">Reference proteome</keyword>
<keyword evidence="13 19" id="KW-0175">Coiled coil</keyword>
<dbReference type="PROSITE" id="PS50222">
    <property type="entry name" value="EF_HAND_2"/>
    <property type="match status" value="1"/>
</dbReference>
<sequence length="1376" mass="156680">MIKQLKKGISNSSISSNASLSLTYSALDCDFKFTLTDWIIVFEPDTKDKQSSIQSFDLLIHRLLNSGLHLKTRKFTETALAIYIHCPKPILAREAYKNQVEDWLNNVGEHIEPPVFLTDENIDEIVGYLKPAEKLRVIYDLLTTPTYKGGIGLQVGVNCKDIFASQDLEFNKSWISSWNKKFLLSDGDLSLIRDYLGERTAYYFAFLQYYFLSLSVPTVLGLLVEKYSILYGCFMILYAVIFVILWTRREKIWAIKWRTRNLNNADKLHPEFKHTKLDVDPITNEISPYYPSWRRIAKIVFISSPVLIISALFISFFVLVNLSIEVFVHEYYKGPFKAIAPLIPTICYSASIPTFNAFYSKMMIKLNLFENRPTEREYHASLTQKTFLVLSLVGFLNLFLVGFGFIPFHDLVQKWLSEHGLISSASSIREIGPHIFTERLVYFVVTGQIVNAFTELGLPFLRGNAEKYISKENLVELTEEDARLDKEEIDFLKRVRKEFEMPEYDDFNDYVEMITQFGYLVLFSVAWPPTALACFINNFLELRSDAIKIAKYTRRPIPTRSESIGPWKNNIHLICWLSTFSVTSLIILFRDWDSSIPSSEQTLNKMGRLTFFLILNEKIFFAVKKTLTFLIDMVPIKGEAGLYMGMGELNGDVRWHGSVEDEGKIVMQGVSLKEIHNLLSSIEKKKKNDEKYKPSSSLSNLLFLKNFPLNNSNSQLNKSALLHFSTLNNQDHNSDKRPQSKTNQKEESVVEKTIRTLKENTEQELPVSPNTSQQVSAQPPKPPLLQRIKAEVLHFWDGLKLLAAETGISSRLLLKLGRGNKLSRREMNQLRRSMGDLLKLVPFIIIVLIPFMEFALPLLIKVFPNMLPSTFESKYQEEEKKKKLLKIRLEVAKFLQDTVGEMAVAGQSKTHNAKEFVDFFHNYRASGEQAPTEEIIKIAKKFEDRLTLNSLSRPQLISMCRYMNINAFGTDPYLRQLIVNRLDELKADDQLILSEGVDNLTVQELQTACQARGIRVIGASPARLRSDLHQWIELNLNQKIPSSLLILSRAFIISERIPTDNEEALKVSAQSLQATLSSLPDQVVNEAALKVAESEGSATYKQKLDVLKEQEELLDDELEQEAVQAAIKKAKETEAERLEKEKEATKVPMEPESAGVYYSATEPEIEFPEDKINEEDLKKEIKKIAEVLKTTTSDSALSDVKAKLDSLKEDRKGLTEGLEELQGLNHQPTSKSTQRLSTKLDKMISKIEQELLKYDSEIGSKLHLLKPNEEGKLSITELEDCLKVIRQNPNDERIKKIVKNLDFDGDGYVTLDEIRNLVEDEEKNEGSGVNLDKDGNKKENTVASPTSSTTSSSGAQPVHVIVEGSKASESKPESKQ</sequence>
<evidence type="ECO:0000259" key="23">
    <source>
        <dbReference type="PROSITE" id="PS51758"/>
    </source>
</evidence>
<keyword evidence="8" id="KW-0479">Metal-binding</keyword>
<feature type="region of interest" description="Disordered" evidence="20">
    <location>
        <begin position="1321"/>
        <end position="1376"/>
    </location>
</feature>
<dbReference type="InterPro" id="IPR011992">
    <property type="entry name" value="EF-hand-dom_pair"/>
</dbReference>
<dbReference type="InterPro" id="IPR049452">
    <property type="entry name" value="Anoctamin_TM"/>
</dbReference>
<evidence type="ECO:0000256" key="8">
    <source>
        <dbReference type="ARBA" id="ARBA00022723"/>
    </source>
</evidence>
<gene>
    <name evidence="24" type="ORF">HK099_001960</name>
</gene>
<evidence type="ECO:0000256" key="15">
    <source>
        <dbReference type="ARBA" id="ARBA00023128"/>
    </source>
</evidence>
<dbReference type="Pfam" id="PF04547">
    <property type="entry name" value="Anoctamin"/>
    <property type="match status" value="1"/>
</dbReference>
<name>A0AAD5U312_9FUNG</name>
<keyword evidence="12 21" id="KW-1133">Transmembrane helix</keyword>
<feature type="compositionally biased region" description="Polar residues" evidence="20">
    <location>
        <begin position="768"/>
        <end position="777"/>
    </location>
</feature>
<evidence type="ECO:0000256" key="5">
    <source>
        <dbReference type="ARBA" id="ARBA00022449"/>
    </source>
</evidence>
<evidence type="ECO:0000256" key="3">
    <source>
        <dbReference type="ARBA" id="ARBA00020557"/>
    </source>
</evidence>
<dbReference type="Pfam" id="PF20877">
    <property type="entry name" value="Anoctamin_N"/>
    <property type="match status" value="1"/>
</dbReference>
<keyword evidence="11" id="KW-0809">Transit peptide</keyword>
<evidence type="ECO:0000313" key="24">
    <source>
        <dbReference type="EMBL" id="KAJ3222745.1"/>
    </source>
</evidence>
<evidence type="ECO:0000256" key="14">
    <source>
        <dbReference type="ARBA" id="ARBA00023065"/>
    </source>
</evidence>
<feature type="domain" description="Letm1 RBD" evidence="23">
    <location>
        <begin position="883"/>
        <end position="1081"/>
    </location>
</feature>
<feature type="compositionally biased region" description="Basic and acidic residues" evidence="20">
    <location>
        <begin position="1331"/>
        <end position="1340"/>
    </location>
</feature>
<evidence type="ECO:0000256" key="19">
    <source>
        <dbReference type="SAM" id="Coils"/>
    </source>
</evidence>
<evidence type="ECO:0000256" key="9">
    <source>
        <dbReference type="ARBA" id="ARBA00022792"/>
    </source>
</evidence>
<protein>
    <recommendedName>
        <fullName evidence="3">Mitochondrial proton/calcium exchanger protein</fullName>
    </recommendedName>
    <alternativeName>
        <fullName evidence="17">Leucine zipper-EF-hand-containing transmembrane protein 1</fullName>
    </alternativeName>
</protein>
<feature type="transmembrane region" description="Helical" evidence="21">
    <location>
        <begin position="339"/>
        <end position="359"/>
    </location>
</feature>
<dbReference type="InterPro" id="IPR002048">
    <property type="entry name" value="EF_hand_dom"/>
</dbReference>
<evidence type="ECO:0000256" key="21">
    <source>
        <dbReference type="SAM" id="Phobius"/>
    </source>
</evidence>
<feature type="transmembrane region" description="Helical" evidence="21">
    <location>
        <begin position="201"/>
        <end position="223"/>
    </location>
</feature>
<dbReference type="SUPFAM" id="SSF47473">
    <property type="entry name" value="EF-hand"/>
    <property type="match status" value="1"/>
</dbReference>
<evidence type="ECO:0000256" key="11">
    <source>
        <dbReference type="ARBA" id="ARBA00022946"/>
    </source>
</evidence>
<feature type="coiled-coil region" evidence="19">
    <location>
        <begin position="1100"/>
        <end position="1143"/>
    </location>
</feature>
<dbReference type="PROSITE" id="PS51758">
    <property type="entry name" value="LETM1_RBD"/>
    <property type="match status" value="1"/>
</dbReference>
<keyword evidence="9" id="KW-0999">Mitochondrion inner membrane</keyword>
<dbReference type="PANTHER" id="PTHR14009:SF1">
    <property type="entry name" value="MITOCHONDRIAL PROTON_CALCIUM EXCHANGER PROTEIN"/>
    <property type="match status" value="1"/>
</dbReference>
<evidence type="ECO:0000256" key="2">
    <source>
        <dbReference type="ARBA" id="ARBA00009584"/>
    </source>
</evidence>
<reference evidence="24" key="1">
    <citation type="submission" date="2020-05" db="EMBL/GenBank/DDBJ databases">
        <title>Phylogenomic resolution of chytrid fungi.</title>
        <authorList>
            <person name="Stajich J.E."/>
            <person name="Amses K."/>
            <person name="Simmons R."/>
            <person name="Seto K."/>
            <person name="Myers J."/>
            <person name="Bonds A."/>
            <person name="Quandt C.A."/>
            <person name="Barry K."/>
            <person name="Liu P."/>
            <person name="Grigoriev I."/>
            <person name="Longcore J.E."/>
            <person name="James T.Y."/>
        </authorList>
    </citation>
    <scope>NUCLEOTIDE SEQUENCE</scope>
    <source>
        <strain evidence="24">JEL0476</strain>
    </source>
</reference>
<feature type="transmembrane region" description="Helical" evidence="21">
    <location>
        <begin position="299"/>
        <end position="319"/>
    </location>
</feature>
<evidence type="ECO:0000256" key="6">
    <source>
        <dbReference type="ARBA" id="ARBA00022568"/>
    </source>
</evidence>
<dbReference type="EMBL" id="JADGJW010000161">
    <property type="protein sequence ID" value="KAJ3222745.1"/>
    <property type="molecule type" value="Genomic_DNA"/>
</dbReference>
<feature type="transmembrane region" description="Helical" evidence="21">
    <location>
        <begin position="837"/>
        <end position="860"/>
    </location>
</feature>
<feature type="compositionally biased region" description="Low complexity" evidence="20">
    <location>
        <begin position="1344"/>
        <end position="1353"/>
    </location>
</feature>
<dbReference type="PROSITE" id="PS00018">
    <property type="entry name" value="EF_HAND_1"/>
    <property type="match status" value="1"/>
</dbReference>
<keyword evidence="14" id="KW-0406">Ion transport</keyword>
<keyword evidence="5" id="KW-0050">Antiport</keyword>
<feature type="region of interest" description="Disordered" evidence="20">
    <location>
        <begin position="728"/>
        <end position="781"/>
    </location>
</feature>
<evidence type="ECO:0000313" key="25">
    <source>
        <dbReference type="Proteomes" id="UP001211065"/>
    </source>
</evidence>
<dbReference type="Pfam" id="PF07766">
    <property type="entry name" value="LETM1_RBD"/>
    <property type="match status" value="1"/>
</dbReference>
<dbReference type="InterPro" id="IPR033122">
    <property type="entry name" value="LETM1-like_RBD"/>
</dbReference>
<feature type="transmembrane region" description="Helical" evidence="21">
    <location>
        <begin position="229"/>
        <end position="247"/>
    </location>
</feature>
<dbReference type="Gene3D" id="1.10.238.10">
    <property type="entry name" value="EF-hand"/>
    <property type="match status" value="1"/>
</dbReference>
<feature type="compositionally biased region" description="Basic and acidic residues" evidence="20">
    <location>
        <begin position="1366"/>
        <end position="1376"/>
    </location>
</feature>
<evidence type="ECO:0000256" key="12">
    <source>
        <dbReference type="ARBA" id="ARBA00022989"/>
    </source>
</evidence>
<accession>A0AAD5U312</accession>
<evidence type="ECO:0000256" key="13">
    <source>
        <dbReference type="ARBA" id="ARBA00023054"/>
    </source>
</evidence>
<evidence type="ECO:0000256" key="10">
    <source>
        <dbReference type="ARBA" id="ARBA00022837"/>
    </source>
</evidence>
<evidence type="ECO:0000256" key="18">
    <source>
        <dbReference type="PROSITE-ProRule" id="PRU01094"/>
    </source>
</evidence>
<dbReference type="GO" id="GO:0030003">
    <property type="term" value="P:intracellular monoatomic cation homeostasis"/>
    <property type="evidence" value="ECO:0007669"/>
    <property type="project" value="TreeGrafter"/>
</dbReference>
<evidence type="ECO:0000256" key="7">
    <source>
        <dbReference type="ARBA" id="ARBA00022692"/>
    </source>
</evidence>
<comment type="caution">
    <text evidence="24">The sequence shown here is derived from an EMBL/GenBank/DDBJ whole genome shotgun (WGS) entry which is preliminary data.</text>
</comment>
<dbReference type="PANTHER" id="PTHR14009">
    <property type="entry name" value="LEUCINE ZIPPER-EF-HAND CONTAINING TRANSMEMBRANE PROTEIN"/>
    <property type="match status" value="1"/>
</dbReference>
<keyword evidence="15 18" id="KW-0496">Mitochondrion</keyword>
<dbReference type="GO" id="GO:0005743">
    <property type="term" value="C:mitochondrial inner membrane"/>
    <property type="evidence" value="ECO:0007669"/>
    <property type="project" value="UniProtKB-SubCell"/>
</dbReference>
<feature type="compositionally biased region" description="Basic and acidic residues" evidence="20">
    <location>
        <begin position="732"/>
        <end position="761"/>
    </location>
</feature>
<dbReference type="GO" id="GO:0005509">
    <property type="term" value="F:calcium ion binding"/>
    <property type="evidence" value="ECO:0007669"/>
    <property type="project" value="InterPro"/>
</dbReference>
<evidence type="ECO:0000259" key="22">
    <source>
        <dbReference type="PROSITE" id="PS50222"/>
    </source>
</evidence>